<evidence type="ECO:0000313" key="2">
    <source>
        <dbReference type="EnsemblPlants" id="PAC:32968042.CDS.1"/>
    </source>
</evidence>
<accession>A0A2K1L955</accession>
<keyword evidence="3" id="KW-1185">Reference proteome</keyword>
<dbReference type="Proteomes" id="UP000006727">
    <property type="component" value="Chromosome 1"/>
</dbReference>
<reference evidence="1 3" key="1">
    <citation type="journal article" date="2008" name="Science">
        <title>The Physcomitrella genome reveals evolutionary insights into the conquest of land by plants.</title>
        <authorList>
            <person name="Rensing S."/>
            <person name="Lang D."/>
            <person name="Zimmer A."/>
            <person name="Terry A."/>
            <person name="Salamov A."/>
            <person name="Shapiro H."/>
            <person name="Nishiyama T."/>
            <person name="Perroud P.-F."/>
            <person name="Lindquist E."/>
            <person name="Kamisugi Y."/>
            <person name="Tanahashi T."/>
            <person name="Sakakibara K."/>
            <person name="Fujita T."/>
            <person name="Oishi K."/>
            <person name="Shin-I T."/>
            <person name="Kuroki Y."/>
            <person name="Toyoda A."/>
            <person name="Suzuki Y."/>
            <person name="Hashimoto A."/>
            <person name="Yamaguchi K."/>
            <person name="Sugano A."/>
            <person name="Kohara Y."/>
            <person name="Fujiyama A."/>
            <person name="Anterola A."/>
            <person name="Aoki S."/>
            <person name="Ashton N."/>
            <person name="Barbazuk W.B."/>
            <person name="Barker E."/>
            <person name="Bennetzen J."/>
            <person name="Bezanilla M."/>
            <person name="Blankenship R."/>
            <person name="Cho S.H."/>
            <person name="Dutcher S."/>
            <person name="Estelle M."/>
            <person name="Fawcett J.A."/>
            <person name="Gundlach H."/>
            <person name="Hanada K."/>
            <person name="Heyl A."/>
            <person name="Hicks K.A."/>
            <person name="Hugh J."/>
            <person name="Lohr M."/>
            <person name="Mayer K."/>
            <person name="Melkozernov A."/>
            <person name="Murata T."/>
            <person name="Nelson D."/>
            <person name="Pils B."/>
            <person name="Prigge M."/>
            <person name="Reiss B."/>
            <person name="Renner T."/>
            <person name="Rombauts S."/>
            <person name="Rushton P."/>
            <person name="Sanderfoot A."/>
            <person name="Schween G."/>
            <person name="Shiu S.-H."/>
            <person name="Stueber K."/>
            <person name="Theodoulou F.L."/>
            <person name="Tu H."/>
            <person name="Van de Peer Y."/>
            <person name="Verrier P.J."/>
            <person name="Waters E."/>
            <person name="Wood A."/>
            <person name="Yang L."/>
            <person name="Cove D."/>
            <person name="Cuming A."/>
            <person name="Hasebe M."/>
            <person name="Lucas S."/>
            <person name="Mishler D.B."/>
            <person name="Reski R."/>
            <person name="Grigoriev I."/>
            <person name="Quatrano R.S."/>
            <person name="Boore J.L."/>
        </authorList>
    </citation>
    <scope>NUCLEOTIDE SEQUENCE [LARGE SCALE GENOMIC DNA]</scope>
    <source>
        <strain evidence="2 3">cv. Gransden 2004</strain>
    </source>
</reference>
<evidence type="ECO:0000313" key="3">
    <source>
        <dbReference type="Proteomes" id="UP000006727"/>
    </source>
</evidence>
<reference evidence="2" key="3">
    <citation type="submission" date="2020-12" db="UniProtKB">
        <authorList>
            <consortium name="EnsemblPlants"/>
        </authorList>
    </citation>
    <scope>IDENTIFICATION</scope>
</reference>
<dbReference type="EMBL" id="ABEU02000001">
    <property type="protein sequence ID" value="PNR62557.1"/>
    <property type="molecule type" value="Genomic_DNA"/>
</dbReference>
<reference evidence="1 3" key="2">
    <citation type="journal article" date="2018" name="Plant J.">
        <title>The Physcomitrella patens chromosome-scale assembly reveals moss genome structure and evolution.</title>
        <authorList>
            <person name="Lang D."/>
            <person name="Ullrich K.K."/>
            <person name="Murat F."/>
            <person name="Fuchs J."/>
            <person name="Jenkins J."/>
            <person name="Haas F.B."/>
            <person name="Piednoel M."/>
            <person name="Gundlach H."/>
            <person name="Van Bel M."/>
            <person name="Meyberg R."/>
            <person name="Vives C."/>
            <person name="Morata J."/>
            <person name="Symeonidi A."/>
            <person name="Hiss M."/>
            <person name="Muchero W."/>
            <person name="Kamisugi Y."/>
            <person name="Saleh O."/>
            <person name="Blanc G."/>
            <person name="Decker E.L."/>
            <person name="van Gessel N."/>
            <person name="Grimwood J."/>
            <person name="Hayes R.D."/>
            <person name="Graham S.W."/>
            <person name="Gunter L.E."/>
            <person name="McDaniel S.F."/>
            <person name="Hoernstein S.N.W."/>
            <person name="Larsson A."/>
            <person name="Li F.W."/>
            <person name="Perroud P.F."/>
            <person name="Phillips J."/>
            <person name="Ranjan P."/>
            <person name="Rokshar D.S."/>
            <person name="Rothfels C.J."/>
            <person name="Schneider L."/>
            <person name="Shu S."/>
            <person name="Stevenson D.W."/>
            <person name="Thummler F."/>
            <person name="Tillich M."/>
            <person name="Villarreal Aguilar J.C."/>
            <person name="Widiez T."/>
            <person name="Wong G.K."/>
            <person name="Wymore A."/>
            <person name="Zhang Y."/>
            <person name="Zimmer A.D."/>
            <person name="Quatrano R.S."/>
            <person name="Mayer K.F.X."/>
            <person name="Goodstein D."/>
            <person name="Casacuberta J.M."/>
            <person name="Vandepoele K."/>
            <person name="Reski R."/>
            <person name="Cuming A.C."/>
            <person name="Tuskan G.A."/>
            <person name="Maumus F."/>
            <person name="Salse J."/>
            <person name="Schmutz J."/>
            <person name="Rensing S.A."/>
        </authorList>
    </citation>
    <scope>NUCLEOTIDE SEQUENCE [LARGE SCALE GENOMIC DNA]</scope>
    <source>
        <strain evidence="2 3">cv. Gransden 2004</strain>
    </source>
</reference>
<gene>
    <name evidence="1" type="ORF">PHYPA_000981</name>
</gene>
<dbReference type="InParanoid" id="A0A2K1L955"/>
<dbReference type="Gramene" id="Pp3c1_22069V3.1">
    <property type="protein sequence ID" value="PAC:32968042.CDS.1"/>
    <property type="gene ID" value="Pp3c1_22069"/>
</dbReference>
<dbReference type="EnsemblPlants" id="Pp3c1_22069V3.1">
    <property type="protein sequence ID" value="PAC:32968042.CDS.1"/>
    <property type="gene ID" value="Pp3c1_22069"/>
</dbReference>
<organism evidence="1">
    <name type="scientific">Physcomitrium patens</name>
    <name type="common">Spreading-leaved earth moss</name>
    <name type="synonym">Physcomitrella patens</name>
    <dbReference type="NCBI Taxonomy" id="3218"/>
    <lineage>
        <taxon>Eukaryota</taxon>
        <taxon>Viridiplantae</taxon>
        <taxon>Streptophyta</taxon>
        <taxon>Embryophyta</taxon>
        <taxon>Bryophyta</taxon>
        <taxon>Bryophytina</taxon>
        <taxon>Bryopsida</taxon>
        <taxon>Funariidae</taxon>
        <taxon>Funariales</taxon>
        <taxon>Funariaceae</taxon>
        <taxon>Physcomitrium</taxon>
    </lineage>
</organism>
<proteinExistence type="predicted"/>
<name>A0A2K1L955_PHYPA</name>
<protein>
    <submittedName>
        <fullName evidence="1 2">Uncharacterized protein</fullName>
    </submittedName>
</protein>
<dbReference type="AlphaFoldDB" id="A0A2K1L955"/>
<sequence>MKNMKVFKLGHLFAEKISQCKHYTHRNCQALIFACLVHIKSIHIMLFDSRGSSSFPRSRTSPILTCTSTL</sequence>
<evidence type="ECO:0000313" key="1">
    <source>
        <dbReference type="EMBL" id="PNR62557.1"/>
    </source>
</evidence>